<gene>
    <name evidence="1" type="ORF">IEQ44_07325</name>
</gene>
<organism evidence="1 2">
    <name type="scientific">Nocardioides malaquae</name>
    <dbReference type="NCBI Taxonomy" id="2773426"/>
    <lineage>
        <taxon>Bacteria</taxon>
        <taxon>Bacillati</taxon>
        <taxon>Actinomycetota</taxon>
        <taxon>Actinomycetes</taxon>
        <taxon>Propionibacteriales</taxon>
        <taxon>Nocardioidaceae</taxon>
        <taxon>Nocardioides</taxon>
    </lineage>
</organism>
<evidence type="ECO:0000313" key="2">
    <source>
        <dbReference type="Proteomes" id="UP000756387"/>
    </source>
</evidence>
<dbReference type="EMBL" id="JADCSA010000005">
    <property type="protein sequence ID" value="MBE7324460.1"/>
    <property type="molecule type" value="Genomic_DNA"/>
</dbReference>
<proteinExistence type="predicted"/>
<sequence>MTPERPLTLTEIDPFDLPEWLGEERVVWAPQDGLSTGHLVPGRLTASPGEAAAPAPDSLPCDLLAVDEAYPTAVTEPDLRVRAHQVWKHGQVLLTTSQERLTLAVPGTSFTADRTLECLHRLALAVGARSDHFSALLSLGSRSSTHRG</sequence>
<accession>A0ABR9RSB8</accession>
<dbReference type="Proteomes" id="UP000756387">
    <property type="component" value="Unassembled WGS sequence"/>
</dbReference>
<evidence type="ECO:0000313" key="1">
    <source>
        <dbReference type="EMBL" id="MBE7324460.1"/>
    </source>
</evidence>
<comment type="caution">
    <text evidence="1">The sequence shown here is derived from an EMBL/GenBank/DDBJ whole genome shotgun (WGS) entry which is preliminary data.</text>
</comment>
<protein>
    <submittedName>
        <fullName evidence="1">Uncharacterized protein</fullName>
    </submittedName>
</protein>
<dbReference type="RefSeq" id="WP_193637770.1">
    <property type="nucleotide sequence ID" value="NZ_JADCSA010000005.1"/>
</dbReference>
<reference evidence="1 2" key="1">
    <citation type="submission" date="2020-10" db="EMBL/GenBank/DDBJ databases">
        <title>Nocardioides sp. isolated from sludge.</title>
        <authorList>
            <person name="Zhang X."/>
        </authorList>
    </citation>
    <scope>NUCLEOTIDE SEQUENCE [LARGE SCALE GENOMIC DNA]</scope>
    <source>
        <strain evidence="1 2">Y6</strain>
    </source>
</reference>
<name>A0ABR9RSB8_9ACTN</name>
<keyword evidence="2" id="KW-1185">Reference proteome</keyword>